<dbReference type="RefSeq" id="WP_316701598.1">
    <property type="nucleotide sequence ID" value="NZ_CP136336.1"/>
</dbReference>
<dbReference type="InterPro" id="IPR000073">
    <property type="entry name" value="AB_hydrolase_1"/>
</dbReference>
<dbReference type="Proteomes" id="UP001303946">
    <property type="component" value="Chromosome"/>
</dbReference>
<keyword evidence="1" id="KW-0732">Signal</keyword>
<reference evidence="3 4" key="1">
    <citation type="submission" date="2023-10" db="EMBL/GenBank/DDBJ databases">
        <title>Bacteria for the degradation of biodegradable plastic PBAT(Polybutylene adipate terephthalate).</title>
        <authorList>
            <person name="Weon H.-Y."/>
            <person name="Yeon J."/>
        </authorList>
    </citation>
    <scope>NUCLEOTIDE SEQUENCE [LARGE SCALE GENOMIC DNA]</scope>
    <source>
        <strain evidence="3 4">SBD 7-3</strain>
    </source>
</reference>
<gene>
    <name evidence="3" type="ORF">RXV79_01550</name>
</gene>
<evidence type="ECO:0000256" key="1">
    <source>
        <dbReference type="SAM" id="SignalP"/>
    </source>
</evidence>
<evidence type="ECO:0000313" key="4">
    <source>
        <dbReference type="Proteomes" id="UP001303946"/>
    </source>
</evidence>
<evidence type="ECO:0000313" key="3">
    <source>
        <dbReference type="EMBL" id="WOB08754.1"/>
    </source>
</evidence>
<evidence type="ECO:0000259" key="2">
    <source>
        <dbReference type="Pfam" id="PF00561"/>
    </source>
</evidence>
<dbReference type="SUPFAM" id="SSF53474">
    <property type="entry name" value="alpha/beta-Hydrolases"/>
    <property type="match status" value="1"/>
</dbReference>
<proteinExistence type="predicted"/>
<sequence length="315" mass="32824">MTFRHRLMRGLCSAALAAGLSFGAATHAVAADTYTQTKYPVVLVHGAFGFDAIGPVSYWYGIVSALRSGGATVYTPSVSGAETSEARGEQLLRALRSYKAAYGHQKFNLIGHSHGGPTARYVAAVAPELIASVTTVGSPHAGSKVADAIETVTSWTGTTGFAATLANGLAATIAFLSGSPTLPQDALGSLKSLSTRGAADFNRRFPQGKPTSSCGQGPASVNNIRYWSVGGTSVATNVLDVSDALLVGSSVVFGFEQNDGLVGQCSSHWGTVLKDNYAWNHLDEVNQAFGLRGLFSQDPVAFYRAQANRIKSAGL</sequence>
<keyword evidence="4" id="KW-1185">Reference proteome</keyword>
<dbReference type="Pfam" id="PF00561">
    <property type="entry name" value="Abhydrolase_1"/>
    <property type="match status" value="1"/>
</dbReference>
<dbReference type="EMBL" id="CP136336">
    <property type="protein sequence ID" value="WOB08754.1"/>
    <property type="molecule type" value="Genomic_DNA"/>
</dbReference>
<feature type="signal peptide" evidence="1">
    <location>
        <begin position="1"/>
        <end position="30"/>
    </location>
</feature>
<organism evidence="3 4">
    <name type="scientific">Piscinibacter gummiphilus</name>
    <dbReference type="NCBI Taxonomy" id="946333"/>
    <lineage>
        <taxon>Bacteria</taxon>
        <taxon>Pseudomonadati</taxon>
        <taxon>Pseudomonadota</taxon>
        <taxon>Betaproteobacteria</taxon>
        <taxon>Burkholderiales</taxon>
        <taxon>Sphaerotilaceae</taxon>
        <taxon>Piscinibacter</taxon>
    </lineage>
</organism>
<feature type="domain" description="AB hydrolase-1" evidence="2">
    <location>
        <begin position="39"/>
        <end position="231"/>
    </location>
</feature>
<accession>A0ABZ0CUW2</accession>
<dbReference type="Gene3D" id="3.40.50.1820">
    <property type="entry name" value="alpha/beta hydrolase"/>
    <property type="match status" value="1"/>
</dbReference>
<feature type="chain" id="PRO_5046881482" evidence="1">
    <location>
        <begin position="31"/>
        <end position="315"/>
    </location>
</feature>
<protein>
    <submittedName>
        <fullName evidence="3">Triacylglycerol lipase</fullName>
    </submittedName>
</protein>
<name>A0ABZ0CUW2_9BURK</name>
<dbReference type="InterPro" id="IPR029058">
    <property type="entry name" value="AB_hydrolase_fold"/>
</dbReference>